<keyword evidence="4 9" id="KW-0964">Secreted</keyword>
<dbReference type="FunFam" id="2.40.50.40:FF:000002">
    <property type="entry name" value="C-C motif chemokine"/>
    <property type="match status" value="1"/>
</dbReference>
<keyword evidence="5 9" id="KW-0732">Signal</keyword>
<keyword evidence="3 9" id="KW-0202">Cytokine</keyword>
<proteinExistence type="inferred from homology"/>
<keyword evidence="12" id="KW-1185">Reference proteome</keyword>
<dbReference type="PROSITE" id="PS00472">
    <property type="entry name" value="SMALL_CYTOKINES_CC"/>
    <property type="match status" value="1"/>
</dbReference>
<evidence type="ECO:0000256" key="1">
    <source>
        <dbReference type="ARBA" id="ARBA00004613"/>
    </source>
</evidence>
<keyword evidence="6" id="KW-1015">Disulfide bond</keyword>
<dbReference type="Gene3D" id="2.40.50.40">
    <property type="match status" value="1"/>
</dbReference>
<comment type="subcellular location">
    <subcellularLocation>
        <location evidence="1 9">Secreted</location>
    </subcellularLocation>
</comment>
<sequence>MSSGSLLLVLLVLGCLQSFTESNSANAPGQCCFNFLTYKIPLRFIKEYEQTRSDCTKAGIIFTLNNGRRMCAKPGDQWVKEHMKKIDLRFFANPTQPSS</sequence>
<comment type="caution">
    <text evidence="11">The sequence shown here is derived from an EMBL/GenBank/DDBJ whole genome shotgun (WGS) entry which is preliminary data.</text>
</comment>
<dbReference type="Pfam" id="PF00048">
    <property type="entry name" value="IL8"/>
    <property type="match status" value="1"/>
</dbReference>
<comment type="function">
    <text evidence="7">Monokine with inflammatory and chemokinetic properties. Binds to CCR1, CCR4 and CCR5. One of the major HIV-suppressive factors produced by CD8+ T-cells. Recombinant MIP-1-alpha induces a dose-dependent inhibition of different strains of HIV-1, HIV-2, and simian immunodeficiency virus (SIV).</text>
</comment>
<gene>
    <name evidence="11" type="ORF">AMELA_G00057570</name>
</gene>
<evidence type="ECO:0000256" key="5">
    <source>
        <dbReference type="ARBA" id="ARBA00022729"/>
    </source>
</evidence>
<dbReference type="EMBL" id="JAAGNN010000005">
    <property type="protein sequence ID" value="KAF4088670.1"/>
    <property type="molecule type" value="Genomic_DNA"/>
</dbReference>
<name>A0A7J6B0Z2_AMEME</name>
<dbReference type="PANTHER" id="PTHR12015">
    <property type="entry name" value="SMALL INDUCIBLE CYTOKINE A"/>
    <property type="match status" value="1"/>
</dbReference>
<dbReference type="GO" id="GO:0006955">
    <property type="term" value="P:immune response"/>
    <property type="evidence" value="ECO:0007669"/>
    <property type="project" value="InterPro"/>
</dbReference>
<evidence type="ECO:0000256" key="2">
    <source>
        <dbReference type="ARBA" id="ARBA00010868"/>
    </source>
</evidence>
<protein>
    <recommendedName>
        <fullName evidence="9">C-C motif chemokine</fullName>
    </recommendedName>
</protein>
<dbReference type="AlphaFoldDB" id="A0A7J6B0Z2"/>
<comment type="similarity">
    <text evidence="2 9">Belongs to the intercrine beta (chemokine CC) family.</text>
</comment>
<dbReference type="PANTHER" id="PTHR12015:SF183">
    <property type="entry name" value="C-C MOTIF CHEMOKINE 3"/>
    <property type="match status" value="1"/>
</dbReference>
<organism evidence="11 12">
    <name type="scientific">Ameiurus melas</name>
    <name type="common">Black bullhead</name>
    <name type="synonym">Silurus melas</name>
    <dbReference type="NCBI Taxonomy" id="219545"/>
    <lineage>
        <taxon>Eukaryota</taxon>
        <taxon>Metazoa</taxon>
        <taxon>Chordata</taxon>
        <taxon>Craniata</taxon>
        <taxon>Vertebrata</taxon>
        <taxon>Euteleostomi</taxon>
        <taxon>Actinopterygii</taxon>
        <taxon>Neopterygii</taxon>
        <taxon>Teleostei</taxon>
        <taxon>Ostariophysi</taxon>
        <taxon>Siluriformes</taxon>
        <taxon>Ictaluridae</taxon>
        <taxon>Ameiurus</taxon>
    </lineage>
</organism>
<evidence type="ECO:0000313" key="11">
    <source>
        <dbReference type="EMBL" id="KAF4088670.1"/>
    </source>
</evidence>
<evidence type="ECO:0000256" key="7">
    <source>
        <dbReference type="ARBA" id="ARBA00044740"/>
    </source>
</evidence>
<evidence type="ECO:0000313" key="12">
    <source>
        <dbReference type="Proteomes" id="UP000593565"/>
    </source>
</evidence>
<feature type="domain" description="Chemokine interleukin-8-like" evidence="10">
    <location>
        <begin position="28"/>
        <end position="86"/>
    </location>
</feature>
<evidence type="ECO:0000256" key="3">
    <source>
        <dbReference type="ARBA" id="ARBA00022514"/>
    </source>
</evidence>
<dbReference type="InterPro" id="IPR036048">
    <property type="entry name" value="Interleukin_8-like_sf"/>
</dbReference>
<comment type="subunit">
    <text evidence="8">Self-associates. Also heterodimer of MIP-1-alpha(4-69) and MIP-1-beta(3-69). Interacts with CCR1.</text>
</comment>
<dbReference type="GO" id="GO:0008009">
    <property type="term" value="F:chemokine activity"/>
    <property type="evidence" value="ECO:0007669"/>
    <property type="project" value="InterPro"/>
</dbReference>
<evidence type="ECO:0000256" key="9">
    <source>
        <dbReference type="RuleBase" id="RU361150"/>
    </source>
</evidence>
<accession>A0A7J6B0Z2</accession>
<dbReference type="Proteomes" id="UP000593565">
    <property type="component" value="Unassembled WGS sequence"/>
</dbReference>
<dbReference type="SMART" id="SM00199">
    <property type="entry name" value="SCY"/>
    <property type="match status" value="1"/>
</dbReference>
<dbReference type="GO" id="GO:0005615">
    <property type="term" value="C:extracellular space"/>
    <property type="evidence" value="ECO:0007669"/>
    <property type="project" value="UniProtKB-KW"/>
</dbReference>
<evidence type="ECO:0000256" key="8">
    <source>
        <dbReference type="ARBA" id="ARBA00046726"/>
    </source>
</evidence>
<reference evidence="11 12" key="1">
    <citation type="submission" date="2020-02" db="EMBL/GenBank/DDBJ databases">
        <title>A chromosome-scale genome assembly of the black bullhead catfish (Ameiurus melas).</title>
        <authorList>
            <person name="Wen M."/>
            <person name="Zham M."/>
            <person name="Cabau C."/>
            <person name="Klopp C."/>
            <person name="Donnadieu C."/>
            <person name="Roques C."/>
            <person name="Bouchez O."/>
            <person name="Lampietro C."/>
            <person name="Jouanno E."/>
            <person name="Herpin A."/>
            <person name="Louis A."/>
            <person name="Berthelot C."/>
            <person name="Parey E."/>
            <person name="Roest-Crollius H."/>
            <person name="Braasch I."/>
            <person name="Postlethwait J."/>
            <person name="Robinson-Rechavi M."/>
            <person name="Echchiki A."/>
            <person name="Begum T."/>
            <person name="Montfort J."/>
            <person name="Schartl M."/>
            <person name="Bobe J."/>
            <person name="Guiguen Y."/>
        </authorList>
    </citation>
    <scope>NUCLEOTIDE SEQUENCE [LARGE SCALE GENOMIC DNA]</scope>
    <source>
        <strain evidence="11">M_S1</strain>
        <tissue evidence="11">Blood</tissue>
    </source>
</reference>
<evidence type="ECO:0000256" key="6">
    <source>
        <dbReference type="ARBA" id="ARBA00023157"/>
    </source>
</evidence>
<dbReference type="SUPFAM" id="SSF54117">
    <property type="entry name" value="Interleukin 8-like chemokines"/>
    <property type="match status" value="1"/>
</dbReference>
<dbReference type="InterPro" id="IPR039809">
    <property type="entry name" value="Chemokine_b/g/d"/>
</dbReference>
<feature type="chain" id="PRO_5029938637" description="C-C motif chemokine" evidence="9">
    <location>
        <begin position="23"/>
        <end position="99"/>
    </location>
</feature>
<dbReference type="CDD" id="cd00272">
    <property type="entry name" value="Chemokine_CC"/>
    <property type="match status" value="1"/>
</dbReference>
<keyword evidence="9" id="KW-0145">Chemotaxis</keyword>
<feature type="signal peptide" evidence="9">
    <location>
        <begin position="1"/>
        <end position="22"/>
    </location>
</feature>
<evidence type="ECO:0000259" key="10">
    <source>
        <dbReference type="SMART" id="SM00199"/>
    </source>
</evidence>
<dbReference type="InterPro" id="IPR000827">
    <property type="entry name" value="Chemokine_CC_CS"/>
</dbReference>
<dbReference type="InterPro" id="IPR001811">
    <property type="entry name" value="Chemokine_IL8-like_dom"/>
</dbReference>
<evidence type="ECO:0000256" key="4">
    <source>
        <dbReference type="ARBA" id="ARBA00022525"/>
    </source>
</evidence>